<dbReference type="AlphaFoldDB" id="A0A931FEJ2"/>
<dbReference type="InterPro" id="IPR005693">
    <property type="entry name" value="Mce"/>
</dbReference>
<evidence type="ECO:0000313" key="3">
    <source>
        <dbReference type="EMBL" id="MBF9069275.1"/>
    </source>
</evidence>
<keyword evidence="4" id="KW-1185">Reference proteome</keyword>
<dbReference type="InterPro" id="IPR024516">
    <property type="entry name" value="Mce_C"/>
</dbReference>
<evidence type="ECO:0000313" key="4">
    <source>
        <dbReference type="Proteomes" id="UP000657385"/>
    </source>
</evidence>
<dbReference type="EMBL" id="JADPRT010000005">
    <property type="protein sequence ID" value="MBF9069275.1"/>
    <property type="molecule type" value="Genomic_DNA"/>
</dbReference>
<evidence type="ECO:0000259" key="2">
    <source>
        <dbReference type="Pfam" id="PF11887"/>
    </source>
</evidence>
<comment type="caution">
    <text evidence="3">The sequence shown here is derived from an EMBL/GenBank/DDBJ whole genome shotgun (WGS) entry which is preliminary data.</text>
</comment>
<dbReference type="RefSeq" id="WP_196194429.1">
    <property type="nucleotide sequence ID" value="NZ_JADPRT010000005.1"/>
</dbReference>
<feature type="domain" description="Mammalian cell entry C-terminal" evidence="2">
    <location>
        <begin position="126"/>
        <end position="347"/>
    </location>
</feature>
<reference evidence="3" key="1">
    <citation type="submission" date="2020-11" db="EMBL/GenBank/DDBJ databases">
        <title>Isolation and identification of active actinomycetes.</title>
        <authorList>
            <person name="Yu B."/>
        </authorList>
    </citation>
    <scope>NUCLEOTIDE SEQUENCE</scope>
    <source>
        <strain evidence="3">NEAU-YB345</strain>
    </source>
</reference>
<dbReference type="InterPro" id="IPR003399">
    <property type="entry name" value="Mce/MlaD"/>
</dbReference>
<organism evidence="3 4">
    <name type="scientific">Streptacidiphilus fuscans</name>
    <dbReference type="NCBI Taxonomy" id="2789292"/>
    <lineage>
        <taxon>Bacteria</taxon>
        <taxon>Bacillati</taxon>
        <taxon>Actinomycetota</taxon>
        <taxon>Actinomycetes</taxon>
        <taxon>Kitasatosporales</taxon>
        <taxon>Streptomycetaceae</taxon>
        <taxon>Streptacidiphilus</taxon>
    </lineage>
</organism>
<protein>
    <submittedName>
        <fullName evidence="3">MCE family protein</fullName>
    </submittedName>
</protein>
<name>A0A931FEJ2_9ACTN</name>
<dbReference type="NCBIfam" id="TIGR00996">
    <property type="entry name" value="Mtu_fam_mce"/>
    <property type="match status" value="1"/>
</dbReference>
<sequence>MSPRRTASASPLLRRTAGLVFVLVPALLAWLAIAVYDKDFSHDDTVTVMTDSVGNEMHLGADVKLRGVVIGQVRQITADGQGARLTLAIDPTRMAQIPANVSAQMLPTTLFGERYVDLVAPADASATALADDTTIPQDRSASAVELEQVFSNLMPLLTAVQPQKLAATLNAVADALSGRGTELGSTLRQLDSYLHTLDPQLPALVDDVQQLVQVSATYNQAAPDLVQALTEFTRTSSTIAQEQSQLDTLYGTTTATSAQLTSWLQANRQNLISLAVDSTGTLGVLSRYAPEFPCTLRALADFVPVMDKALGKGTDQPGLHVQFTVVPARADYVAGKDTPVYNANSGPSCYGAPYTGHTVSATAQSAATLGPANSPQENELVGELLTPGLPATAQHTGLPDWSSLLAGPLLRGTEVTLR</sequence>
<dbReference type="Pfam" id="PF02470">
    <property type="entry name" value="MlaD"/>
    <property type="match status" value="1"/>
</dbReference>
<dbReference type="GO" id="GO:0005576">
    <property type="term" value="C:extracellular region"/>
    <property type="evidence" value="ECO:0007669"/>
    <property type="project" value="TreeGrafter"/>
</dbReference>
<dbReference type="Proteomes" id="UP000657385">
    <property type="component" value="Unassembled WGS sequence"/>
</dbReference>
<gene>
    <name evidence="3" type="ORF">I2501_14710</name>
</gene>
<proteinExistence type="predicted"/>
<dbReference type="PANTHER" id="PTHR33371">
    <property type="entry name" value="INTERMEMBRANE PHOSPHOLIPID TRANSPORT SYSTEM BINDING PROTEIN MLAD-RELATED"/>
    <property type="match status" value="1"/>
</dbReference>
<dbReference type="Pfam" id="PF11887">
    <property type="entry name" value="Mce4_CUP1"/>
    <property type="match status" value="1"/>
</dbReference>
<dbReference type="GO" id="GO:0051701">
    <property type="term" value="P:biological process involved in interaction with host"/>
    <property type="evidence" value="ECO:0007669"/>
    <property type="project" value="TreeGrafter"/>
</dbReference>
<feature type="domain" description="Mce/MlaD" evidence="1">
    <location>
        <begin position="45"/>
        <end position="120"/>
    </location>
</feature>
<dbReference type="InterPro" id="IPR052336">
    <property type="entry name" value="MlaD_Phospholipid_Transporter"/>
</dbReference>
<dbReference type="PANTHER" id="PTHR33371:SF19">
    <property type="entry name" value="MCE-FAMILY PROTEIN MCE4A"/>
    <property type="match status" value="1"/>
</dbReference>
<evidence type="ECO:0000259" key="1">
    <source>
        <dbReference type="Pfam" id="PF02470"/>
    </source>
</evidence>
<accession>A0A931FEJ2</accession>